<accession>A0A3A9AHE4</accession>
<evidence type="ECO:0000313" key="1">
    <source>
        <dbReference type="EMBL" id="RKI90708.1"/>
    </source>
</evidence>
<organism evidence="1 2">
    <name type="scientific">Parablautia intestinalis</name>
    <dbReference type="NCBI Taxonomy" id="2320100"/>
    <lineage>
        <taxon>Bacteria</taxon>
        <taxon>Bacillati</taxon>
        <taxon>Bacillota</taxon>
        <taxon>Clostridia</taxon>
        <taxon>Lachnospirales</taxon>
        <taxon>Lachnospiraceae</taxon>
        <taxon>Parablautia</taxon>
    </lineage>
</organism>
<dbReference type="Proteomes" id="UP000280696">
    <property type="component" value="Unassembled WGS sequence"/>
</dbReference>
<keyword evidence="2" id="KW-1185">Reference proteome</keyword>
<gene>
    <name evidence="1" type="ORF">D7V94_13080</name>
</gene>
<dbReference type="EMBL" id="RAYQ01000013">
    <property type="protein sequence ID" value="RKI90708.1"/>
    <property type="molecule type" value="Genomic_DNA"/>
</dbReference>
<dbReference type="RefSeq" id="WP_120470465.1">
    <property type="nucleotide sequence ID" value="NZ_CATAJS010000122.1"/>
</dbReference>
<proteinExistence type="predicted"/>
<reference evidence="1 2" key="1">
    <citation type="submission" date="2018-09" db="EMBL/GenBank/DDBJ databases">
        <title>Murine metabolic-syndrome-specific gut microbial biobank.</title>
        <authorList>
            <person name="Liu C."/>
        </authorList>
    </citation>
    <scope>NUCLEOTIDE SEQUENCE [LARGE SCALE GENOMIC DNA]</scope>
    <source>
        <strain evidence="1 2">0.1xD8-82</strain>
    </source>
</reference>
<name>A0A3A9AHE4_9FIRM</name>
<evidence type="ECO:0000313" key="2">
    <source>
        <dbReference type="Proteomes" id="UP000280696"/>
    </source>
</evidence>
<sequence length="83" mass="10054">MTRYCDYYQEQEHTAGEVGIDEFIAQAMRTELKFKTLQEELHYQRTLRITLMNELLTCYQYLKGQNMLLLYEAYRNGEELPFD</sequence>
<protein>
    <submittedName>
        <fullName evidence="1">Uncharacterized protein</fullName>
    </submittedName>
</protein>
<comment type="caution">
    <text evidence="1">The sequence shown here is derived from an EMBL/GenBank/DDBJ whole genome shotgun (WGS) entry which is preliminary data.</text>
</comment>
<dbReference type="OrthoDB" id="2004948at2"/>
<dbReference type="AlphaFoldDB" id="A0A3A9AHE4"/>